<evidence type="ECO:0000256" key="1">
    <source>
        <dbReference type="SAM" id="MobiDB-lite"/>
    </source>
</evidence>
<keyword evidence="3" id="KW-1185">Reference proteome</keyword>
<evidence type="ECO:0000313" key="2">
    <source>
        <dbReference type="EMBL" id="GMF32110.1"/>
    </source>
</evidence>
<accession>A0A9W6X5T8</accession>
<feature type="compositionally biased region" description="Polar residues" evidence="1">
    <location>
        <begin position="116"/>
        <end position="130"/>
    </location>
</feature>
<proteinExistence type="predicted"/>
<reference evidence="2" key="1">
    <citation type="submission" date="2023-04" db="EMBL/GenBank/DDBJ databases">
        <title>Phytophthora lilii NBRC 32176.</title>
        <authorList>
            <person name="Ichikawa N."/>
            <person name="Sato H."/>
            <person name="Tonouchi N."/>
        </authorList>
    </citation>
    <scope>NUCLEOTIDE SEQUENCE</scope>
    <source>
        <strain evidence="2">NBRC 32176</strain>
    </source>
</reference>
<name>A0A9W6X5T8_9STRA</name>
<dbReference type="EMBL" id="BSXW01000956">
    <property type="protein sequence ID" value="GMF32110.1"/>
    <property type="molecule type" value="Genomic_DNA"/>
</dbReference>
<evidence type="ECO:0000313" key="3">
    <source>
        <dbReference type="Proteomes" id="UP001165083"/>
    </source>
</evidence>
<sequence>MVLCRMLRGVCGKVILGDACRGSSKNRTTRSAFAMVSNQDSSARVVGTATIFLRPLRYMFDVETDVDVVGEEEVSESLPFGSVHVHLRAATRPPLMERDQLLSGFLRAEAPIHSSSVPHSRLCSGSSNRSLVLDSKEGSGEAESEESERMLSSLRGIYVWLLVRLQPVSSTKPFPFVFPDAKEKKEVLRVQYQISPRSESFCLPVDHTNVRAVNLFSTSFQGSHNSLMPYTDCKTAGDG</sequence>
<dbReference type="AlphaFoldDB" id="A0A9W6X5T8"/>
<protein>
    <submittedName>
        <fullName evidence="2">Unnamed protein product</fullName>
    </submittedName>
</protein>
<dbReference type="Proteomes" id="UP001165083">
    <property type="component" value="Unassembled WGS sequence"/>
</dbReference>
<feature type="region of interest" description="Disordered" evidence="1">
    <location>
        <begin position="116"/>
        <end position="147"/>
    </location>
</feature>
<dbReference type="OrthoDB" id="128271at2759"/>
<comment type="caution">
    <text evidence="2">The sequence shown here is derived from an EMBL/GenBank/DDBJ whole genome shotgun (WGS) entry which is preliminary data.</text>
</comment>
<gene>
    <name evidence="2" type="ORF">Plil01_001374000</name>
</gene>
<organism evidence="2 3">
    <name type="scientific">Phytophthora lilii</name>
    <dbReference type="NCBI Taxonomy" id="2077276"/>
    <lineage>
        <taxon>Eukaryota</taxon>
        <taxon>Sar</taxon>
        <taxon>Stramenopiles</taxon>
        <taxon>Oomycota</taxon>
        <taxon>Peronosporomycetes</taxon>
        <taxon>Peronosporales</taxon>
        <taxon>Peronosporaceae</taxon>
        <taxon>Phytophthora</taxon>
    </lineage>
</organism>